<accession>A0ABV1H8U0</accession>
<keyword evidence="2" id="KW-0472">Membrane</keyword>
<dbReference type="Pfam" id="PF04205">
    <property type="entry name" value="FMN_bind"/>
    <property type="match status" value="1"/>
</dbReference>
<keyword evidence="2" id="KW-0812">Transmembrane</keyword>
<protein>
    <submittedName>
        <fullName evidence="4">FMN-binding protein</fullName>
    </submittedName>
</protein>
<keyword evidence="5" id="KW-1185">Reference proteome</keyword>
<evidence type="ECO:0000256" key="2">
    <source>
        <dbReference type="SAM" id="Phobius"/>
    </source>
</evidence>
<feature type="region of interest" description="Disordered" evidence="1">
    <location>
        <begin position="432"/>
        <end position="499"/>
    </location>
</feature>
<evidence type="ECO:0000256" key="1">
    <source>
        <dbReference type="SAM" id="MobiDB-lite"/>
    </source>
</evidence>
<feature type="transmembrane region" description="Helical" evidence="2">
    <location>
        <begin position="508"/>
        <end position="527"/>
    </location>
</feature>
<dbReference type="Gene3D" id="3.90.1010.20">
    <property type="match status" value="1"/>
</dbReference>
<evidence type="ECO:0000313" key="4">
    <source>
        <dbReference type="EMBL" id="MEQ2556140.1"/>
    </source>
</evidence>
<gene>
    <name evidence="4" type="ORF">WMO37_14200</name>
</gene>
<feature type="domain" description="FMN-binding" evidence="3">
    <location>
        <begin position="57"/>
        <end position="130"/>
    </location>
</feature>
<comment type="caution">
    <text evidence="4">The sequence shown here is derived from an EMBL/GenBank/DDBJ whole genome shotgun (WGS) entry which is preliminary data.</text>
</comment>
<keyword evidence="2" id="KW-1133">Transmembrane helix</keyword>
<evidence type="ECO:0000313" key="5">
    <source>
        <dbReference type="Proteomes" id="UP001546774"/>
    </source>
</evidence>
<evidence type="ECO:0000259" key="3">
    <source>
        <dbReference type="Pfam" id="PF04205"/>
    </source>
</evidence>
<reference evidence="4" key="1">
    <citation type="submission" date="2024-03" db="EMBL/GenBank/DDBJ databases">
        <title>Human intestinal bacterial collection.</title>
        <authorList>
            <person name="Pauvert C."/>
            <person name="Hitch T.C.A."/>
            <person name="Clavel T."/>
        </authorList>
    </citation>
    <scope>NUCLEOTIDE SEQUENCE [LARGE SCALE GENOMIC DNA]</scope>
    <source>
        <strain evidence="4">CLA-AA-H89B</strain>
    </source>
</reference>
<dbReference type="Proteomes" id="UP001546774">
    <property type="component" value="Unassembled WGS sequence"/>
</dbReference>
<feature type="compositionally biased region" description="Low complexity" evidence="1">
    <location>
        <begin position="147"/>
        <end position="166"/>
    </location>
</feature>
<dbReference type="InterPro" id="IPR007329">
    <property type="entry name" value="FMN-bd"/>
</dbReference>
<sequence>MKKRGTAGLLGGALAVVLLAGNVLGGSYPAYAQDTQYHDGNYTASAHVEFHEVVNYDLYVTVSVKDGVISKVALNDEKNADIEAVNVPYINYAMKGMADSYIGTTGTAADTVSGATYSANAINEAVAKAMVKSQANEADADMADTPSGDNGQNDNQNGSDNTNDTQKPSDDKTNSGDTGNDSYERVLKTGAYELTADSYDASAMMKMPAFICIDAENNTFSVHPYKNGVVDYATNKGSGSISFDSATGVYTMTYEAGVTVVALGATTTFTADADSITFTSPLRYGAEQMNTTDADGNFLSYTAKTSAYEGTLTSGAYVLTADSYDASAMMKMPAYIGIDMGKKTFIVHPYKNDVVDNDTNKGSGSISFDSATGVYTMTYEAGVTVVALGSTTTFTVSDKGITFTSPLRYGAAQMNTTDADGNFLSYTAVPYTQEIPDGDTNDDTQGKGDSGNTSGGTSNDSIQSGESTGNSASESSANASEQDSGSTQSGAQTSGNSTVETGDAAMTGIYAVSAVVSIGLLIAAAVLKKRKRVL</sequence>
<name>A0ABV1H8U0_9FIRM</name>
<feature type="region of interest" description="Disordered" evidence="1">
    <location>
        <begin position="136"/>
        <end position="184"/>
    </location>
</feature>
<feature type="compositionally biased region" description="Low complexity" evidence="1">
    <location>
        <begin position="450"/>
        <end position="498"/>
    </location>
</feature>
<proteinExistence type="predicted"/>
<organism evidence="4 5">
    <name type="scientific">Lachnospira intestinalis</name>
    <dbReference type="NCBI Taxonomy" id="3133158"/>
    <lineage>
        <taxon>Bacteria</taxon>
        <taxon>Bacillati</taxon>
        <taxon>Bacillota</taxon>
        <taxon>Clostridia</taxon>
        <taxon>Lachnospirales</taxon>
        <taxon>Lachnospiraceae</taxon>
        <taxon>Lachnospira</taxon>
    </lineage>
</organism>
<dbReference type="EMBL" id="JBBMFS010000018">
    <property type="protein sequence ID" value="MEQ2556140.1"/>
    <property type="molecule type" value="Genomic_DNA"/>
</dbReference>